<name>A0A9W4GNV3_9ACTN</name>
<feature type="transmembrane region" description="Helical" evidence="1">
    <location>
        <begin position="268"/>
        <end position="286"/>
    </location>
</feature>
<reference evidence="2" key="1">
    <citation type="submission" date="2021-05" db="EMBL/GenBank/DDBJ databases">
        <authorList>
            <person name="Arsene-Ploetze F."/>
        </authorList>
    </citation>
    <scope>NUCLEOTIDE SEQUENCE</scope>
    <source>
        <strain evidence="2">DSM 42138</strain>
    </source>
</reference>
<feature type="transmembrane region" description="Helical" evidence="1">
    <location>
        <begin position="96"/>
        <end position="121"/>
    </location>
</feature>
<feature type="transmembrane region" description="Helical" evidence="1">
    <location>
        <begin position="341"/>
        <end position="369"/>
    </location>
</feature>
<dbReference type="EMBL" id="CAJSLV010000035">
    <property type="protein sequence ID" value="CAG6391632.1"/>
    <property type="molecule type" value="Genomic_DNA"/>
</dbReference>
<gene>
    <name evidence="2" type="ORF">SCOCK_130036</name>
</gene>
<feature type="transmembrane region" description="Helical" evidence="1">
    <location>
        <begin position="146"/>
        <end position="169"/>
    </location>
</feature>
<proteinExistence type="predicted"/>
<feature type="transmembrane region" description="Helical" evidence="1">
    <location>
        <begin position="53"/>
        <end position="75"/>
    </location>
</feature>
<evidence type="ECO:0000313" key="3">
    <source>
        <dbReference type="Proteomes" id="UP001152519"/>
    </source>
</evidence>
<evidence type="ECO:0000256" key="1">
    <source>
        <dbReference type="SAM" id="Phobius"/>
    </source>
</evidence>
<dbReference type="RefSeq" id="WP_251485409.1">
    <property type="nucleotide sequence ID" value="NZ_CAJSLV010000035.1"/>
</dbReference>
<keyword evidence="3" id="KW-1185">Reference proteome</keyword>
<sequence>MLSWRVVRGARIGAMGRWLTVVGAAGGTGLLLLSALGWALGHAQPGAGAGAGVRLVWCLLPVAMTVQLAAVVGHAQPLGWSRSGLAALGLGRTATVLIGAAAAALACAAGSALALLLFLYLRGDLGGVPYAGSASGVLGAGHRLPVAGAATLLSVVPLAAAGLAAAGLWQPRQAKPGAPPAGLPWGVALTAVGLAVQVSAPRGDTLPLPSGLGSVSPATVAGWLVASAGLVVAGPGLVHLCGQLLALHRPGALRLLAGRALQQEARRIGRPLGLLCATATAAVTVYDLQSGDGHRLGPLTSFAAALIGVCVLAITGTALLEARNARARSTAALRDLGASPSLLRGAVVLRAGALLAVAVPLTALIAGLATVPATR</sequence>
<dbReference type="AlphaFoldDB" id="A0A9W4GNV3"/>
<keyword evidence="1" id="KW-0812">Transmembrane</keyword>
<organism evidence="2 3">
    <name type="scientific">Actinacidiphila cocklensis</name>
    <dbReference type="NCBI Taxonomy" id="887465"/>
    <lineage>
        <taxon>Bacteria</taxon>
        <taxon>Bacillati</taxon>
        <taxon>Actinomycetota</taxon>
        <taxon>Actinomycetes</taxon>
        <taxon>Kitasatosporales</taxon>
        <taxon>Streptomycetaceae</taxon>
        <taxon>Actinacidiphila</taxon>
    </lineage>
</organism>
<feature type="transmembrane region" description="Helical" evidence="1">
    <location>
        <begin position="220"/>
        <end position="247"/>
    </location>
</feature>
<keyword evidence="1" id="KW-1133">Transmembrane helix</keyword>
<comment type="caution">
    <text evidence="2">The sequence shown here is derived from an EMBL/GenBank/DDBJ whole genome shotgun (WGS) entry which is preliminary data.</text>
</comment>
<evidence type="ECO:0000313" key="2">
    <source>
        <dbReference type="EMBL" id="CAG6391632.1"/>
    </source>
</evidence>
<accession>A0A9W4GNV3</accession>
<protein>
    <submittedName>
        <fullName evidence="2">Uncharacterized protein</fullName>
    </submittedName>
</protein>
<feature type="transmembrane region" description="Helical" evidence="1">
    <location>
        <begin position="181"/>
        <end position="200"/>
    </location>
</feature>
<feature type="transmembrane region" description="Helical" evidence="1">
    <location>
        <begin position="298"/>
        <end position="320"/>
    </location>
</feature>
<keyword evidence="1" id="KW-0472">Membrane</keyword>
<dbReference type="Proteomes" id="UP001152519">
    <property type="component" value="Unassembled WGS sequence"/>
</dbReference>